<protein>
    <submittedName>
        <fullName evidence="1">Uncharacterized protein</fullName>
    </submittedName>
</protein>
<reference evidence="1 2" key="2">
    <citation type="journal article" date="2017" name="Nature">
        <title>The Apostasia genome and the evolution of orchids.</title>
        <authorList>
            <person name="Zhang G.Q."/>
            <person name="Liu K.W."/>
            <person name="Li Z."/>
            <person name="Lohaus R."/>
            <person name="Hsiao Y.Y."/>
            <person name="Niu S.C."/>
            <person name="Wang J.Y."/>
            <person name="Lin Y.C."/>
            <person name="Xu Q."/>
            <person name="Chen L.J."/>
            <person name="Yoshida K."/>
            <person name="Fujiwara S."/>
            <person name="Wang Z.W."/>
            <person name="Zhang Y.Q."/>
            <person name="Mitsuda N."/>
            <person name="Wang M."/>
            <person name="Liu G.H."/>
            <person name="Pecoraro L."/>
            <person name="Huang H.X."/>
            <person name="Xiao X.J."/>
            <person name="Lin M."/>
            <person name="Wu X.Y."/>
            <person name="Wu W.L."/>
            <person name="Chen Y.Y."/>
            <person name="Chang S.B."/>
            <person name="Sakamoto S."/>
            <person name="Ohme-Takagi M."/>
            <person name="Yagi M."/>
            <person name="Zeng S.J."/>
            <person name="Shen C.Y."/>
            <person name="Yeh C.M."/>
            <person name="Luo Y.B."/>
            <person name="Tsai W.C."/>
            <person name="Van de Peer Y."/>
            <person name="Liu Z.J."/>
        </authorList>
    </citation>
    <scope>NUCLEOTIDE SEQUENCE [LARGE SCALE GENOMIC DNA]</scope>
    <source>
        <tissue evidence="1">The whole plant</tissue>
    </source>
</reference>
<dbReference type="Proteomes" id="UP000233837">
    <property type="component" value="Unassembled WGS sequence"/>
</dbReference>
<reference evidence="1 2" key="1">
    <citation type="journal article" date="2016" name="Sci. Rep.">
        <title>The Dendrobium catenatum Lindl. genome sequence provides insights into polysaccharide synthase, floral development and adaptive evolution.</title>
        <authorList>
            <person name="Zhang G.Q."/>
            <person name="Xu Q."/>
            <person name="Bian C."/>
            <person name="Tsai W.C."/>
            <person name="Yeh C.M."/>
            <person name="Liu K.W."/>
            <person name="Yoshida K."/>
            <person name="Zhang L.S."/>
            <person name="Chang S.B."/>
            <person name="Chen F."/>
            <person name="Shi Y."/>
            <person name="Su Y.Y."/>
            <person name="Zhang Y.Q."/>
            <person name="Chen L.J."/>
            <person name="Yin Y."/>
            <person name="Lin M."/>
            <person name="Huang H."/>
            <person name="Deng H."/>
            <person name="Wang Z.W."/>
            <person name="Zhu S.L."/>
            <person name="Zhao X."/>
            <person name="Deng C."/>
            <person name="Niu S.C."/>
            <person name="Huang J."/>
            <person name="Wang M."/>
            <person name="Liu G.H."/>
            <person name="Yang H.J."/>
            <person name="Xiao X.J."/>
            <person name="Hsiao Y.Y."/>
            <person name="Wu W.L."/>
            <person name="Chen Y.Y."/>
            <person name="Mitsuda N."/>
            <person name="Ohme-Takagi M."/>
            <person name="Luo Y.B."/>
            <person name="Van de Peer Y."/>
            <person name="Liu Z.J."/>
        </authorList>
    </citation>
    <scope>NUCLEOTIDE SEQUENCE [LARGE SCALE GENOMIC DNA]</scope>
    <source>
        <tissue evidence="1">The whole plant</tissue>
    </source>
</reference>
<organism evidence="1 2">
    <name type="scientific">Dendrobium catenatum</name>
    <dbReference type="NCBI Taxonomy" id="906689"/>
    <lineage>
        <taxon>Eukaryota</taxon>
        <taxon>Viridiplantae</taxon>
        <taxon>Streptophyta</taxon>
        <taxon>Embryophyta</taxon>
        <taxon>Tracheophyta</taxon>
        <taxon>Spermatophyta</taxon>
        <taxon>Magnoliopsida</taxon>
        <taxon>Liliopsida</taxon>
        <taxon>Asparagales</taxon>
        <taxon>Orchidaceae</taxon>
        <taxon>Epidendroideae</taxon>
        <taxon>Malaxideae</taxon>
        <taxon>Dendrobiinae</taxon>
        <taxon>Dendrobium</taxon>
    </lineage>
</organism>
<accession>A0A2I0VSQ0</accession>
<gene>
    <name evidence="1" type="ORF">MA16_Dca009678</name>
</gene>
<sequence length="84" mass="9415">MLVVRQMIDSLVRVVDAVLVEMKTVTSCGFVGSLRGRPFQDVLQVRRTIAGRQRRSEGSLSDGEDQKDRFLATEVGKAIIRPLR</sequence>
<name>A0A2I0VSQ0_9ASPA</name>
<dbReference type="AlphaFoldDB" id="A0A2I0VSQ0"/>
<proteinExistence type="predicted"/>
<keyword evidence="2" id="KW-1185">Reference proteome</keyword>
<evidence type="ECO:0000313" key="2">
    <source>
        <dbReference type="Proteomes" id="UP000233837"/>
    </source>
</evidence>
<evidence type="ECO:0000313" key="1">
    <source>
        <dbReference type="EMBL" id="PKU66435.1"/>
    </source>
</evidence>
<dbReference type="EMBL" id="KZ503270">
    <property type="protein sequence ID" value="PKU66435.1"/>
    <property type="molecule type" value="Genomic_DNA"/>
</dbReference>